<dbReference type="InterPro" id="IPR008927">
    <property type="entry name" value="6-PGluconate_DH-like_C_sf"/>
</dbReference>
<dbReference type="InterPro" id="IPR013328">
    <property type="entry name" value="6PGD_dom2"/>
</dbReference>
<evidence type="ECO:0000259" key="2">
    <source>
        <dbReference type="Pfam" id="PF03446"/>
    </source>
</evidence>
<gene>
    <name evidence="4" type="ORF">L207DRAFT_554770</name>
</gene>
<evidence type="ECO:0000259" key="3">
    <source>
        <dbReference type="Pfam" id="PF09130"/>
    </source>
</evidence>
<organism evidence="4 5">
    <name type="scientific">Hyaloscypha variabilis (strain UAMH 11265 / GT02V1 / F)</name>
    <name type="common">Meliniomyces variabilis</name>
    <dbReference type="NCBI Taxonomy" id="1149755"/>
    <lineage>
        <taxon>Eukaryota</taxon>
        <taxon>Fungi</taxon>
        <taxon>Dikarya</taxon>
        <taxon>Ascomycota</taxon>
        <taxon>Pezizomycotina</taxon>
        <taxon>Leotiomycetes</taxon>
        <taxon>Helotiales</taxon>
        <taxon>Hyaloscyphaceae</taxon>
        <taxon>Hyaloscypha</taxon>
        <taxon>Hyaloscypha variabilis</taxon>
    </lineage>
</organism>
<proteinExistence type="inferred from homology"/>
<dbReference type="SUPFAM" id="SSF48179">
    <property type="entry name" value="6-phosphogluconate dehydrogenase C-terminal domain-like"/>
    <property type="match status" value="1"/>
</dbReference>
<dbReference type="GO" id="GO:0000785">
    <property type="term" value="C:chromatin"/>
    <property type="evidence" value="ECO:0007669"/>
    <property type="project" value="TreeGrafter"/>
</dbReference>
<dbReference type="GO" id="GO:0050661">
    <property type="term" value="F:NADP binding"/>
    <property type="evidence" value="ECO:0007669"/>
    <property type="project" value="InterPro"/>
</dbReference>
<accession>A0A2J6RMY3</accession>
<dbReference type="InterPro" id="IPR006115">
    <property type="entry name" value="6PGDH_NADP-bd"/>
</dbReference>
<dbReference type="Gene3D" id="1.10.1040.10">
    <property type="entry name" value="N-(1-d-carboxylethyl)-l-norvaline Dehydrogenase, domain 2"/>
    <property type="match status" value="1"/>
</dbReference>
<evidence type="ECO:0000256" key="1">
    <source>
        <dbReference type="ARBA" id="ARBA00007598"/>
    </source>
</evidence>
<dbReference type="GO" id="GO:0003677">
    <property type="term" value="F:DNA binding"/>
    <property type="evidence" value="ECO:0007669"/>
    <property type="project" value="TreeGrafter"/>
</dbReference>
<dbReference type="Pfam" id="PF09130">
    <property type="entry name" value="DUF1932"/>
    <property type="match status" value="1"/>
</dbReference>
<dbReference type="Pfam" id="PF03446">
    <property type="entry name" value="NAD_binding_2"/>
    <property type="match status" value="1"/>
</dbReference>
<sequence length="318" mass="34097">MAPLATVGILSIGDMGVGIAKLLIAKNYRVVTNLEGRSQDTHARVKKASIEALPTDSSLVSTSDYILSIVPPRDALATANRIATAFKTLSAPKANPLYYFDLNAISPRTARSIATLFANQTPTINFVDGGIIGGPPSLKEGTWSLPSIPISGPHSLTSAISGAHLQQTLNIKHVGPEMGSASGLKCCFASTTKGFTALCIQSFTTAKSLGVLPNLIEEMRARLPNQLHNAERSLPAMAPKAYRWVKEMEEIAMCHSDEGGFVGEGKGIFDGVAEVYRSVADETILGEEKTERRKRGLTAEDVAECMREGLTKKRKKVE</sequence>
<evidence type="ECO:0000313" key="5">
    <source>
        <dbReference type="Proteomes" id="UP000235786"/>
    </source>
</evidence>
<dbReference type="PANTHER" id="PTHR43580">
    <property type="entry name" value="OXIDOREDUCTASE GLYR1-RELATED"/>
    <property type="match status" value="1"/>
</dbReference>
<dbReference type="GO" id="GO:0031491">
    <property type="term" value="F:nucleosome binding"/>
    <property type="evidence" value="ECO:0007669"/>
    <property type="project" value="TreeGrafter"/>
</dbReference>
<name>A0A2J6RMY3_HYAVF</name>
<dbReference type="STRING" id="1149755.A0A2J6RMY3"/>
<dbReference type="EMBL" id="KZ613946">
    <property type="protein sequence ID" value="PMD39872.1"/>
    <property type="molecule type" value="Genomic_DNA"/>
</dbReference>
<reference evidence="4 5" key="1">
    <citation type="submission" date="2016-04" db="EMBL/GenBank/DDBJ databases">
        <title>A degradative enzymes factory behind the ericoid mycorrhizal symbiosis.</title>
        <authorList>
            <consortium name="DOE Joint Genome Institute"/>
            <person name="Martino E."/>
            <person name="Morin E."/>
            <person name="Grelet G."/>
            <person name="Kuo A."/>
            <person name="Kohler A."/>
            <person name="Daghino S."/>
            <person name="Barry K."/>
            <person name="Choi C."/>
            <person name="Cichocki N."/>
            <person name="Clum A."/>
            <person name="Copeland A."/>
            <person name="Hainaut M."/>
            <person name="Haridas S."/>
            <person name="Labutti K."/>
            <person name="Lindquist E."/>
            <person name="Lipzen A."/>
            <person name="Khouja H.-R."/>
            <person name="Murat C."/>
            <person name="Ohm R."/>
            <person name="Olson A."/>
            <person name="Spatafora J."/>
            <person name="Veneault-Fourrey C."/>
            <person name="Henrissat B."/>
            <person name="Grigoriev I."/>
            <person name="Martin F."/>
            <person name="Perotto S."/>
        </authorList>
    </citation>
    <scope>NUCLEOTIDE SEQUENCE [LARGE SCALE GENOMIC DNA]</scope>
    <source>
        <strain evidence="4 5">F</strain>
    </source>
</reference>
<feature type="domain" description="Phosphogluconate dehydrogenase NAD-binding putative C-terminal" evidence="3">
    <location>
        <begin position="206"/>
        <end position="279"/>
    </location>
</feature>
<dbReference type="Gene3D" id="3.40.50.720">
    <property type="entry name" value="NAD(P)-binding Rossmann-like Domain"/>
    <property type="match status" value="1"/>
</dbReference>
<dbReference type="Proteomes" id="UP000235786">
    <property type="component" value="Unassembled WGS sequence"/>
</dbReference>
<dbReference type="GO" id="GO:0140673">
    <property type="term" value="P:transcription elongation-coupled chromatin remodeling"/>
    <property type="evidence" value="ECO:0007669"/>
    <property type="project" value="TreeGrafter"/>
</dbReference>
<dbReference type="PANTHER" id="PTHR43580:SF2">
    <property type="entry name" value="CYTOKINE-LIKE NUCLEAR FACTOR N-PAC"/>
    <property type="match status" value="1"/>
</dbReference>
<dbReference type="AlphaFoldDB" id="A0A2J6RMY3"/>
<protein>
    <submittedName>
        <fullName evidence="4">6-phosphogluconate dehydrogenase C-terminal domain-like protein</fullName>
    </submittedName>
</protein>
<feature type="domain" description="6-phosphogluconate dehydrogenase NADP-binding" evidence="2">
    <location>
        <begin position="7"/>
        <end position="143"/>
    </location>
</feature>
<dbReference type="InterPro" id="IPR051265">
    <property type="entry name" value="HIBADH-related_NP60_sf"/>
</dbReference>
<keyword evidence="5" id="KW-1185">Reference proteome</keyword>
<dbReference type="SUPFAM" id="SSF51735">
    <property type="entry name" value="NAD(P)-binding Rossmann-fold domains"/>
    <property type="match status" value="1"/>
</dbReference>
<dbReference type="OrthoDB" id="9988102at2759"/>
<evidence type="ECO:0000313" key="4">
    <source>
        <dbReference type="EMBL" id="PMD39872.1"/>
    </source>
</evidence>
<comment type="similarity">
    <text evidence="1">Belongs to the HIBADH-related family. NP60 subfamily.</text>
</comment>
<dbReference type="InterPro" id="IPR036291">
    <property type="entry name" value="NAD(P)-bd_dom_sf"/>
</dbReference>
<dbReference type="InterPro" id="IPR015814">
    <property type="entry name" value="Pgluconate_DH_NAD-bd_C"/>
</dbReference>